<evidence type="ECO:0000256" key="3">
    <source>
        <dbReference type="ARBA" id="ARBA00022552"/>
    </source>
</evidence>
<dbReference type="InterPro" id="IPR036976">
    <property type="entry name" value="RimM_N_sf"/>
</dbReference>
<dbReference type="GO" id="GO:0043022">
    <property type="term" value="F:ribosome binding"/>
    <property type="evidence" value="ECO:0007669"/>
    <property type="project" value="InterPro"/>
</dbReference>
<keyword evidence="3 5" id="KW-0698">rRNA processing</keyword>
<evidence type="ECO:0000259" key="7">
    <source>
        <dbReference type="Pfam" id="PF24986"/>
    </source>
</evidence>
<comment type="subunit">
    <text evidence="5">Binds ribosomal protein uS19.</text>
</comment>
<comment type="subcellular location">
    <subcellularLocation>
        <location evidence="5">Cytoplasm</location>
    </subcellularLocation>
</comment>
<evidence type="ECO:0000256" key="1">
    <source>
        <dbReference type="ARBA" id="ARBA00022490"/>
    </source>
</evidence>
<dbReference type="Pfam" id="PF24986">
    <property type="entry name" value="PRC_RimM"/>
    <property type="match status" value="1"/>
</dbReference>
<comment type="function">
    <text evidence="5">An accessory protein needed during the final step in the assembly of 30S ribosomal subunit, possibly for assembly of the head region. Essential for efficient processing of 16S rRNA. May be needed both before and after RbfA during the maturation of 16S rRNA. It has affinity for free ribosomal 30S subunits but not for 70S ribosomes.</text>
</comment>
<dbReference type="InterPro" id="IPR011033">
    <property type="entry name" value="PRC_barrel-like_sf"/>
</dbReference>
<feature type="domain" description="Ribosome maturation factor RimM PRC barrel" evidence="7">
    <location>
        <begin position="104"/>
        <end position="169"/>
    </location>
</feature>
<gene>
    <name evidence="5 8" type="primary">rimM</name>
    <name evidence="8" type="ORF">D7V88_15760</name>
</gene>
<reference evidence="9" key="1">
    <citation type="submission" date="2018-09" db="EMBL/GenBank/DDBJ databases">
        <authorList>
            <person name="Livingstone P.G."/>
            <person name="Whitworth D.E."/>
        </authorList>
    </citation>
    <scope>NUCLEOTIDE SEQUENCE [LARGE SCALE GENOMIC DNA]</scope>
    <source>
        <strain evidence="9">CA054A</strain>
    </source>
</reference>
<evidence type="ECO:0000256" key="2">
    <source>
        <dbReference type="ARBA" id="ARBA00022517"/>
    </source>
</evidence>
<dbReference type="PANTHER" id="PTHR33692">
    <property type="entry name" value="RIBOSOME MATURATION FACTOR RIMM"/>
    <property type="match status" value="1"/>
</dbReference>
<accession>A0A3A8J6U0</accession>
<dbReference type="SUPFAM" id="SSF50447">
    <property type="entry name" value="Translation proteins"/>
    <property type="match status" value="1"/>
</dbReference>
<keyword evidence="4 5" id="KW-0143">Chaperone</keyword>
<keyword evidence="9" id="KW-1185">Reference proteome</keyword>
<organism evidence="8 9">
    <name type="scientific">Corallococcus terminator</name>
    <dbReference type="NCBI Taxonomy" id="2316733"/>
    <lineage>
        <taxon>Bacteria</taxon>
        <taxon>Pseudomonadati</taxon>
        <taxon>Myxococcota</taxon>
        <taxon>Myxococcia</taxon>
        <taxon>Myxococcales</taxon>
        <taxon>Cystobacterineae</taxon>
        <taxon>Myxococcaceae</taxon>
        <taxon>Corallococcus</taxon>
    </lineage>
</organism>
<evidence type="ECO:0000256" key="4">
    <source>
        <dbReference type="ARBA" id="ARBA00023186"/>
    </source>
</evidence>
<feature type="domain" description="RimM N-terminal" evidence="6">
    <location>
        <begin position="9"/>
        <end position="91"/>
    </location>
</feature>
<dbReference type="NCBIfam" id="TIGR02273">
    <property type="entry name" value="16S_RimM"/>
    <property type="match status" value="1"/>
</dbReference>
<dbReference type="SUPFAM" id="SSF50346">
    <property type="entry name" value="PRC-barrel domain"/>
    <property type="match status" value="1"/>
</dbReference>
<name>A0A3A8J6U0_9BACT</name>
<evidence type="ECO:0000259" key="6">
    <source>
        <dbReference type="Pfam" id="PF01782"/>
    </source>
</evidence>
<dbReference type="Proteomes" id="UP000268094">
    <property type="component" value="Unassembled WGS sequence"/>
</dbReference>
<comment type="caution">
    <text evidence="8">The sequence shown here is derived from an EMBL/GenBank/DDBJ whole genome shotgun (WGS) entry which is preliminary data.</text>
</comment>
<evidence type="ECO:0000313" key="8">
    <source>
        <dbReference type="EMBL" id="RKG87590.1"/>
    </source>
</evidence>
<keyword evidence="1 5" id="KW-0963">Cytoplasm</keyword>
<evidence type="ECO:0000256" key="5">
    <source>
        <dbReference type="HAMAP-Rule" id="MF_00014"/>
    </source>
</evidence>
<dbReference type="RefSeq" id="WP_120541463.1">
    <property type="nucleotide sequence ID" value="NZ_RAVZ01000095.1"/>
</dbReference>
<dbReference type="InterPro" id="IPR002676">
    <property type="entry name" value="RimM_N"/>
</dbReference>
<dbReference type="EMBL" id="RAVZ01000095">
    <property type="protein sequence ID" value="RKG87590.1"/>
    <property type="molecule type" value="Genomic_DNA"/>
</dbReference>
<dbReference type="Gene3D" id="2.40.30.60">
    <property type="entry name" value="RimM"/>
    <property type="match status" value="1"/>
</dbReference>
<dbReference type="HAMAP" id="MF_00014">
    <property type="entry name" value="Ribosome_mat_RimM"/>
    <property type="match status" value="1"/>
</dbReference>
<dbReference type="InterPro" id="IPR056792">
    <property type="entry name" value="PRC_RimM"/>
</dbReference>
<protein>
    <recommendedName>
        <fullName evidence="5">Ribosome maturation factor RimM</fullName>
    </recommendedName>
</protein>
<dbReference type="GO" id="GO:0006364">
    <property type="term" value="P:rRNA processing"/>
    <property type="evidence" value="ECO:0007669"/>
    <property type="project" value="UniProtKB-UniRule"/>
</dbReference>
<dbReference type="PANTHER" id="PTHR33692:SF1">
    <property type="entry name" value="RIBOSOME MATURATION FACTOR RIMM"/>
    <property type="match status" value="1"/>
</dbReference>
<dbReference type="Gene3D" id="2.30.30.240">
    <property type="entry name" value="PRC-barrel domain"/>
    <property type="match status" value="1"/>
</dbReference>
<dbReference type="GO" id="GO:0042274">
    <property type="term" value="P:ribosomal small subunit biogenesis"/>
    <property type="evidence" value="ECO:0007669"/>
    <property type="project" value="UniProtKB-UniRule"/>
</dbReference>
<dbReference type="InterPro" id="IPR009000">
    <property type="entry name" value="Transl_B-barrel_sf"/>
</dbReference>
<comment type="similarity">
    <text evidence="5">Belongs to the RimM family.</text>
</comment>
<dbReference type="Pfam" id="PF01782">
    <property type="entry name" value="RimM"/>
    <property type="match status" value="1"/>
</dbReference>
<keyword evidence="2 5" id="KW-0690">Ribosome biogenesis</keyword>
<evidence type="ECO:0000313" key="9">
    <source>
        <dbReference type="Proteomes" id="UP000268094"/>
    </source>
</evidence>
<proteinExistence type="inferred from homology"/>
<dbReference type="GO" id="GO:0005737">
    <property type="term" value="C:cytoplasm"/>
    <property type="evidence" value="ECO:0007669"/>
    <property type="project" value="UniProtKB-SubCell"/>
</dbReference>
<comment type="domain">
    <text evidence="5">The PRC barrel domain binds ribosomal protein uS19.</text>
</comment>
<sequence>MSTSTCLELGYVARAHGLKGEVAVRSFDPASETLGTVDRVRLRLRSGEEREMVVESFRGANKEDLLGFEGVETRVAAEALVGSKVFVYREDLEPPEEGEFFQGDLVGLAAVDEQGASLGTVEEVWATGEVPNLVIRAKGRPELVVPFADEFVPSVDIAAGRIVIRPPEYLEVEGRDDGDAG</sequence>
<dbReference type="InterPro" id="IPR011961">
    <property type="entry name" value="RimM"/>
</dbReference>
<dbReference type="GO" id="GO:0005840">
    <property type="term" value="C:ribosome"/>
    <property type="evidence" value="ECO:0007669"/>
    <property type="project" value="InterPro"/>
</dbReference>
<dbReference type="OrthoDB" id="5381335at2"/>
<dbReference type="AlphaFoldDB" id="A0A3A8J6U0"/>